<name>A0A060BSE2_9ACTN</name>
<dbReference type="AlphaFoldDB" id="A0A060BSE2"/>
<dbReference type="EMBL" id="KF118592">
    <property type="protein sequence ID" value="AIA85854.1"/>
    <property type="molecule type" value="Genomic_DNA"/>
</dbReference>
<proteinExistence type="predicted"/>
<reference evidence="1" key="1">
    <citation type="journal article" date="2013" name="Environ. Microbiol.">
        <title>Seasonally variable intestinal metagenomes of the red palm weevil (Rhynchophorus ferrugineus).</title>
        <authorList>
            <person name="Jia S."/>
            <person name="Zhang X."/>
            <person name="Zhang G."/>
            <person name="Yin A."/>
            <person name="Zhang S."/>
            <person name="Li F."/>
            <person name="Wang L."/>
            <person name="Zhao D."/>
            <person name="Yun Q."/>
            <person name="Tala"/>
            <person name="Wang J."/>
            <person name="Sun G."/>
            <person name="Baabdullah M."/>
            <person name="Yu X."/>
            <person name="Hu S."/>
            <person name="Al-Mssallem I.S."/>
            <person name="Yu J."/>
        </authorList>
    </citation>
    <scope>NUCLEOTIDE SEQUENCE</scope>
</reference>
<sequence length="117" mass="12545">MPLPWNRSGPNLGFSATASAASAWLPQPPAFERYCAEDELRDPDSVLSTYTAVIAARRRHFAGDEALEWLDTPAGVLAFSRGGVACVVNFSGEEQEMPVRGTVIVSSVPMPQGRLAP</sequence>
<feature type="non-terminal residue" evidence="1">
    <location>
        <position position="117"/>
    </location>
</feature>
<organism evidence="1">
    <name type="scientific">uncultured Catenulispora sp</name>
    <dbReference type="NCBI Taxonomy" id="487357"/>
    <lineage>
        <taxon>Bacteria</taxon>
        <taxon>Bacillati</taxon>
        <taxon>Actinomycetota</taxon>
        <taxon>Actinomycetes</taxon>
        <taxon>Catenulisporales</taxon>
        <taxon>Catenulisporaceae</taxon>
        <taxon>Catenulispora</taxon>
        <taxon>environmental samples</taxon>
    </lineage>
</organism>
<protein>
    <submittedName>
        <fullName evidence="1">CAZy families GH13 protein</fullName>
    </submittedName>
</protein>
<accession>A0A060BSE2</accession>
<evidence type="ECO:0000313" key="1">
    <source>
        <dbReference type="EMBL" id="AIA85854.1"/>
    </source>
</evidence>
<dbReference type="Gene3D" id="3.20.20.80">
    <property type="entry name" value="Glycosidases"/>
    <property type="match status" value="1"/>
</dbReference>